<dbReference type="Gene3D" id="3.30.750.140">
    <property type="match status" value="1"/>
</dbReference>
<protein>
    <submittedName>
        <fullName evidence="3">Flagellar hook-length control protein FliK</fullName>
    </submittedName>
</protein>
<dbReference type="InterPro" id="IPR021136">
    <property type="entry name" value="Flagellar_hook_control-like_C"/>
</dbReference>
<evidence type="ECO:0000259" key="2">
    <source>
        <dbReference type="Pfam" id="PF02120"/>
    </source>
</evidence>
<evidence type="ECO:0000313" key="3">
    <source>
        <dbReference type="EMBL" id="MFA9478651.1"/>
    </source>
</evidence>
<dbReference type="Pfam" id="PF02120">
    <property type="entry name" value="Flg_hook"/>
    <property type="match status" value="1"/>
</dbReference>
<feature type="domain" description="Flagellar hook-length control protein-like C-terminal" evidence="2">
    <location>
        <begin position="366"/>
        <end position="443"/>
    </location>
</feature>
<feature type="compositionally biased region" description="Basic and acidic residues" evidence="1">
    <location>
        <begin position="21"/>
        <end position="33"/>
    </location>
</feature>
<feature type="compositionally biased region" description="Polar residues" evidence="1">
    <location>
        <begin position="437"/>
        <end position="453"/>
    </location>
</feature>
<gene>
    <name evidence="3" type="ORF">ACERK3_10120</name>
</gene>
<feature type="compositionally biased region" description="Basic and acidic residues" evidence="1">
    <location>
        <begin position="47"/>
        <end position="105"/>
    </location>
</feature>
<dbReference type="RefSeq" id="WP_425345577.1">
    <property type="nucleotide sequence ID" value="NZ_JBGUBD010000005.1"/>
</dbReference>
<keyword evidence="3" id="KW-0969">Cilium</keyword>
<feature type="region of interest" description="Disordered" evidence="1">
    <location>
        <begin position="226"/>
        <end position="255"/>
    </location>
</feature>
<dbReference type="CDD" id="cd17470">
    <property type="entry name" value="T3SS_Flik_C"/>
    <property type="match status" value="1"/>
</dbReference>
<proteinExistence type="predicted"/>
<keyword evidence="3" id="KW-0282">Flagellum</keyword>
<name>A0ABV4U4X7_9BACT</name>
<dbReference type="Proteomes" id="UP001575105">
    <property type="component" value="Unassembled WGS sequence"/>
</dbReference>
<feature type="compositionally biased region" description="Basic and acidic residues" evidence="1">
    <location>
        <begin position="458"/>
        <end position="467"/>
    </location>
</feature>
<keyword evidence="3" id="KW-0966">Cell projection</keyword>
<dbReference type="InterPro" id="IPR038610">
    <property type="entry name" value="FliK-like_C_sf"/>
</dbReference>
<comment type="caution">
    <text evidence="3">The sequence shown here is derived from an EMBL/GenBank/DDBJ whole genome shotgun (WGS) entry which is preliminary data.</text>
</comment>
<evidence type="ECO:0000313" key="4">
    <source>
        <dbReference type="Proteomes" id="UP001575105"/>
    </source>
</evidence>
<sequence>MQLFNLVPTNADAGRAMPKPGGREAPPEVRFDQTLEQSQRQHKRTSSHSDDGRQVDRHEVARRDTAGANGDRRATRETDDAKQSADRERSTRAEGREVMRGRDDEPTTSERQALSDVDGVKREIGDEPSDMDEALAELRATLRALMNQNETDDDVMMDDASLEALDALVAALMETSSKDELKALLSKGSGAGDELARMMRQLTMQGEKSSQTVDPLAALMTMPLTSGKSTGQSARPSVFESSEASHALASGDGEASNGKVVKLGQMVGQAMPALAAMLQGTGKQGAGSAGDMQALFAQLVNAASAGKSGQGGGELLTTLMQAGPQSGSLNGQALNAQLGTAAPGQGAADDVDAQTNASRLTRAMHSAVNQGGGTLTLRMTPPEMGTVRIQLSVQAGTVNAALHAENESARTLLSQQLSQLRQSLESQGLHVERLSVQSMTGSNSTNSAQQGQADGSPDDGRSRDEYRGSGQQQGGQRDGDAQQQSASGGFEQALEEVDMVSPTD</sequence>
<organism evidence="3 4">
    <name type="scientific">Natronomicrosphaera hydrolytica</name>
    <dbReference type="NCBI Taxonomy" id="3242702"/>
    <lineage>
        <taxon>Bacteria</taxon>
        <taxon>Pseudomonadati</taxon>
        <taxon>Planctomycetota</taxon>
        <taxon>Phycisphaerae</taxon>
        <taxon>Phycisphaerales</taxon>
        <taxon>Phycisphaeraceae</taxon>
        <taxon>Natronomicrosphaera</taxon>
    </lineage>
</organism>
<reference evidence="3 4" key="1">
    <citation type="submission" date="2024-08" db="EMBL/GenBank/DDBJ databases">
        <title>Whole-genome sequencing of halo(alkali)philic microorganisms from hypersaline lakes.</title>
        <authorList>
            <person name="Sorokin D.Y."/>
            <person name="Merkel A.Y."/>
            <person name="Messina E."/>
            <person name="Yakimov M."/>
        </authorList>
    </citation>
    <scope>NUCLEOTIDE SEQUENCE [LARGE SCALE GENOMIC DNA]</scope>
    <source>
        <strain evidence="3 4">AB-hyl4</strain>
    </source>
</reference>
<accession>A0ABV4U4X7</accession>
<dbReference type="EMBL" id="JBGUBD010000005">
    <property type="protein sequence ID" value="MFA9478651.1"/>
    <property type="molecule type" value="Genomic_DNA"/>
</dbReference>
<feature type="region of interest" description="Disordered" evidence="1">
    <location>
        <begin position="437"/>
        <end position="504"/>
    </location>
</feature>
<feature type="region of interest" description="Disordered" evidence="1">
    <location>
        <begin position="1"/>
        <end position="130"/>
    </location>
</feature>
<keyword evidence="4" id="KW-1185">Reference proteome</keyword>
<evidence type="ECO:0000256" key="1">
    <source>
        <dbReference type="SAM" id="MobiDB-lite"/>
    </source>
</evidence>
<feature type="compositionally biased region" description="Polar residues" evidence="1">
    <location>
        <begin position="226"/>
        <end position="244"/>
    </location>
</feature>